<reference evidence="2" key="1">
    <citation type="submission" date="2021-02" db="EMBL/GenBank/DDBJ databases">
        <authorList>
            <person name="Palmer J.M."/>
        </authorList>
    </citation>
    <scope>NUCLEOTIDE SEQUENCE</scope>
    <source>
        <strain evidence="2">SCRP23</strain>
    </source>
</reference>
<comment type="caution">
    <text evidence="2">The sequence shown here is derived from an EMBL/GenBank/DDBJ whole genome shotgun (WGS) entry which is preliminary data.</text>
</comment>
<protein>
    <submittedName>
        <fullName evidence="2">Uncharacterized protein</fullName>
    </submittedName>
</protein>
<gene>
    <name evidence="2" type="ORF">PHYBOEH_002687</name>
</gene>
<keyword evidence="1" id="KW-1133">Transmembrane helix</keyword>
<evidence type="ECO:0000256" key="1">
    <source>
        <dbReference type="SAM" id="Phobius"/>
    </source>
</evidence>
<keyword evidence="1" id="KW-0472">Membrane</keyword>
<dbReference type="EMBL" id="JAGDFL010000017">
    <property type="protein sequence ID" value="KAG7401129.1"/>
    <property type="molecule type" value="Genomic_DNA"/>
</dbReference>
<accession>A0A8T1XBL3</accession>
<feature type="transmembrane region" description="Helical" evidence="1">
    <location>
        <begin position="100"/>
        <end position="125"/>
    </location>
</feature>
<dbReference type="Proteomes" id="UP000693981">
    <property type="component" value="Unassembled WGS sequence"/>
</dbReference>
<dbReference type="OrthoDB" id="167851at2759"/>
<name>A0A8T1XBL3_9STRA</name>
<keyword evidence="1" id="KW-0812">Transmembrane</keyword>
<keyword evidence="3" id="KW-1185">Reference proteome</keyword>
<sequence length="212" mass="23565">MMSTPSDMQGDLLFHRNVRHFERENWQTLDGQCSSSVDVFATQVEQNHWHMGFGLQESYTAALFLLFQNAVVREESTNVDGDRTLNFAGSSTSVTLQARIPLASVLISVLGSMIILAGALCIAIAGRRQESTIQRDLGVEEIAKVLLVDHRFPQVVLDCTVDDPDGCIRRPLHTFHIEALVLHQTELQNNSSEVEPGVFIRYPPQSEPTGTC</sequence>
<organism evidence="2 3">
    <name type="scientific">Phytophthora boehmeriae</name>
    <dbReference type="NCBI Taxonomy" id="109152"/>
    <lineage>
        <taxon>Eukaryota</taxon>
        <taxon>Sar</taxon>
        <taxon>Stramenopiles</taxon>
        <taxon>Oomycota</taxon>
        <taxon>Peronosporomycetes</taxon>
        <taxon>Peronosporales</taxon>
        <taxon>Peronosporaceae</taxon>
        <taxon>Phytophthora</taxon>
    </lineage>
</organism>
<dbReference type="AlphaFoldDB" id="A0A8T1XBL3"/>
<evidence type="ECO:0000313" key="3">
    <source>
        <dbReference type="Proteomes" id="UP000693981"/>
    </source>
</evidence>
<evidence type="ECO:0000313" key="2">
    <source>
        <dbReference type="EMBL" id="KAG7401129.1"/>
    </source>
</evidence>
<proteinExistence type="predicted"/>